<gene>
    <name evidence="2" type="ORF">BDY17DRAFT_294696</name>
</gene>
<accession>A0A6A6PVG0</accession>
<reference evidence="2" key="1">
    <citation type="journal article" date="2020" name="Stud. Mycol.">
        <title>101 Dothideomycetes genomes: a test case for predicting lifestyles and emergence of pathogens.</title>
        <authorList>
            <person name="Haridas S."/>
            <person name="Albert R."/>
            <person name="Binder M."/>
            <person name="Bloem J."/>
            <person name="Labutti K."/>
            <person name="Salamov A."/>
            <person name="Andreopoulos B."/>
            <person name="Baker S."/>
            <person name="Barry K."/>
            <person name="Bills G."/>
            <person name="Bluhm B."/>
            <person name="Cannon C."/>
            <person name="Castanera R."/>
            <person name="Culley D."/>
            <person name="Daum C."/>
            <person name="Ezra D."/>
            <person name="Gonzalez J."/>
            <person name="Henrissat B."/>
            <person name="Kuo A."/>
            <person name="Liang C."/>
            <person name="Lipzen A."/>
            <person name="Lutzoni F."/>
            <person name="Magnuson J."/>
            <person name="Mondo S."/>
            <person name="Nolan M."/>
            <person name="Ohm R."/>
            <person name="Pangilinan J."/>
            <person name="Park H.-J."/>
            <person name="Ramirez L."/>
            <person name="Alfaro M."/>
            <person name="Sun H."/>
            <person name="Tritt A."/>
            <person name="Yoshinaga Y."/>
            <person name="Zwiers L.-H."/>
            <person name="Turgeon B."/>
            <person name="Goodwin S."/>
            <person name="Spatafora J."/>
            <person name="Crous P."/>
            <person name="Grigoriev I."/>
        </authorList>
    </citation>
    <scope>NUCLEOTIDE SEQUENCE</scope>
    <source>
        <strain evidence="2">CBS 113389</strain>
    </source>
</reference>
<feature type="region of interest" description="Disordered" evidence="1">
    <location>
        <begin position="1"/>
        <end position="182"/>
    </location>
</feature>
<name>A0A6A6PVG0_9PEZI</name>
<feature type="compositionally biased region" description="Basic and acidic residues" evidence="1">
    <location>
        <begin position="64"/>
        <end position="84"/>
    </location>
</feature>
<evidence type="ECO:0000313" key="3">
    <source>
        <dbReference type="Proteomes" id="UP000799767"/>
    </source>
</evidence>
<proteinExistence type="predicted"/>
<keyword evidence="3" id="KW-1185">Reference proteome</keyword>
<dbReference type="EMBL" id="MU001634">
    <property type="protein sequence ID" value="KAF2483955.1"/>
    <property type="molecule type" value="Genomic_DNA"/>
</dbReference>
<dbReference type="Proteomes" id="UP000799767">
    <property type="component" value="Unassembled WGS sequence"/>
</dbReference>
<feature type="compositionally biased region" description="Basic and acidic residues" evidence="1">
    <location>
        <begin position="91"/>
        <end position="101"/>
    </location>
</feature>
<dbReference type="AlphaFoldDB" id="A0A6A6PVG0"/>
<protein>
    <submittedName>
        <fullName evidence="2">Uncharacterized protein</fullName>
    </submittedName>
</protein>
<organism evidence="2 3">
    <name type="scientific">Neohortaea acidophila</name>
    <dbReference type="NCBI Taxonomy" id="245834"/>
    <lineage>
        <taxon>Eukaryota</taxon>
        <taxon>Fungi</taxon>
        <taxon>Dikarya</taxon>
        <taxon>Ascomycota</taxon>
        <taxon>Pezizomycotina</taxon>
        <taxon>Dothideomycetes</taxon>
        <taxon>Dothideomycetidae</taxon>
        <taxon>Mycosphaerellales</taxon>
        <taxon>Teratosphaeriaceae</taxon>
        <taxon>Neohortaea</taxon>
    </lineage>
</organism>
<dbReference type="GeneID" id="54474185"/>
<sequence>MPPSTNDAPGRVPTSDSSANRARPEPPPSPLLKDDDETFGDTKWPNIKHFLSSHPDDSNEVTEESMKKIEEEVRELVKAMENGRRATPPRESQEDTSEGHVEGGSVERWAQRISSLRRYRRASTEVQKAKEVVQHKAPPKAARTKENLQPMQRHRSRKGSEPATSNVGDDGEESMSDNPKIRNYARTHENAFFGMGTLAYEKIWPAFPPPMRWSDKEGWTKGGHG</sequence>
<evidence type="ECO:0000256" key="1">
    <source>
        <dbReference type="SAM" id="MobiDB-lite"/>
    </source>
</evidence>
<dbReference type="RefSeq" id="XP_033590525.1">
    <property type="nucleotide sequence ID" value="XM_033733183.1"/>
</dbReference>
<evidence type="ECO:0000313" key="2">
    <source>
        <dbReference type="EMBL" id="KAF2483955.1"/>
    </source>
</evidence>